<evidence type="ECO:0000313" key="5">
    <source>
        <dbReference type="EMBL" id="KYD09542.1"/>
    </source>
</evidence>
<dbReference type="GO" id="GO:0016491">
    <property type="term" value="F:oxidoreductase activity"/>
    <property type="evidence" value="ECO:0007669"/>
    <property type="project" value="UniProtKB-KW"/>
</dbReference>
<dbReference type="PANTHER" id="PTHR43408">
    <property type="entry name" value="FMN REDUCTASE (NADPH)"/>
    <property type="match status" value="1"/>
</dbReference>
<reference evidence="6 8" key="2">
    <citation type="submission" date="2020-12" db="EMBL/GenBank/DDBJ databases">
        <title>Taxonomic evaluation of the Bacillus sporothermodurans group of bacteria based on whole genome sequences.</title>
        <authorList>
            <person name="Fiedler G."/>
            <person name="Herbstmann A.-D."/>
            <person name="Doll E."/>
            <person name="Wenning M."/>
            <person name="Brinks E."/>
            <person name="Kabisch J."/>
            <person name="Breitenwieser F."/>
            <person name="Lappann M."/>
            <person name="Boehnlein C."/>
            <person name="Franz C."/>
        </authorList>
    </citation>
    <scope>NUCLEOTIDE SEQUENCE [LARGE SCALE GENOMIC DNA]</scope>
    <source>
        <strain evidence="6 8">DSM 10599</strain>
    </source>
</reference>
<dbReference type="Proteomes" id="UP000595512">
    <property type="component" value="Chromosome"/>
</dbReference>
<evidence type="ECO:0000313" key="7">
    <source>
        <dbReference type="Proteomes" id="UP000075666"/>
    </source>
</evidence>
<keyword evidence="1" id="KW-0285">Flavoprotein</keyword>
<feature type="domain" description="NADPH-dependent FMN reductase-like" evidence="4">
    <location>
        <begin position="1"/>
        <end position="144"/>
    </location>
</feature>
<keyword evidence="3" id="KW-0560">Oxidoreductase</keyword>
<name>A0A150LCR8_9BACI</name>
<reference evidence="5 7" key="1">
    <citation type="submission" date="2016-01" db="EMBL/GenBank/DDBJ databases">
        <title>Genome Sequences of Twelve Sporeforming Bacillus Species Isolated from Foods.</title>
        <authorList>
            <person name="Berendsen E.M."/>
            <person name="Wells-Bennik M.H."/>
            <person name="Krawcyk A.O."/>
            <person name="De Jong A."/>
            <person name="Holsappel S."/>
            <person name="Eijlander R.T."/>
            <person name="Kuipers O.P."/>
        </authorList>
    </citation>
    <scope>NUCLEOTIDE SEQUENCE [LARGE SCALE GENOMIC DNA]</scope>
    <source>
        <strain evidence="5 7">B4102</strain>
    </source>
</reference>
<dbReference type="SUPFAM" id="SSF52218">
    <property type="entry name" value="Flavoproteins"/>
    <property type="match status" value="1"/>
</dbReference>
<dbReference type="RefSeq" id="WP_066228385.1">
    <property type="nucleotide sequence ID" value="NZ_CP066701.1"/>
</dbReference>
<dbReference type="Gene3D" id="3.40.50.360">
    <property type="match status" value="1"/>
</dbReference>
<keyword evidence="2" id="KW-0288">FMN</keyword>
<dbReference type="EMBL" id="LQYN01000024">
    <property type="protein sequence ID" value="KYD09542.1"/>
    <property type="molecule type" value="Genomic_DNA"/>
</dbReference>
<evidence type="ECO:0000313" key="8">
    <source>
        <dbReference type="Proteomes" id="UP000595512"/>
    </source>
</evidence>
<protein>
    <submittedName>
        <fullName evidence="5">FMN reductase</fullName>
    </submittedName>
    <submittedName>
        <fullName evidence="6">NAD(P)H-dependent oxidoreductase</fullName>
    </submittedName>
</protein>
<dbReference type="STRING" id="46224.B4102_1940"/>
<organism evidence="5 7">
    <name type="scientific">Heyndrickxia sporothermodurans</name>
    <dbReference type="NCBI Taxonomy" id="46224"/>
    <lineage>
        <taxon>Bacteria</taxon>
        <taxon>Bacillati</taxon>
        <taxon>Bacillota</taxon>
        <taxon>Bacilli</taxon>
        <taxon>Bacillales</taxon>
        <taxon>Bacillaceae</taxon>
        <taxon>Heyndrickxia</taxon>
    </lineage>
</organism>
<dbReference type="PANTHER" id="PTHR43408:SF2">
    <property type="entry name" value="FMN REDUCTASE (NADPH)"/>
    <property type="match status" value="1"/>
</dbReference>
<gene>
    <name evidence="5" type="ORF">B4102_1940</name>
    <name evidence="6" type="ORF">JGZ69_11790</name>
</gene>
<dbReference type="InterPro" id="IPR029039">
    <property type="entry name" value="Flavoprotein-like_sf"/>
</dbReference>
<evidence type="ECO:0000256" key="1">
    <source>
        <dbReference type="ARBA" id="ARBA00022630"/>
    </source>
</evidence>
<dbReference type="InterPro" id="IPR051814">
    <property type="entry name" value="NAD(P)H-dep_FMN_reductase"/>
</dbReference>
<evidence type="ECO:0000313" key="6">
    <source>
        <dbReference type="EMBL" id="QQX23616.1"/>
    </source>
</evidence>
<evidence type="ECO:0000256" key="2">
    <source>
        <dbReference type="ARBA" id="ARBA00022643"/>
    </source>
</evidence>
<evidence type="ECO:0000256" key="3">
    <source>
        <dbReference type="ARBA" id="ARBA00023002"/>
    </source>
</evidence>
<proteinExistence type="predicted"/>
<dbReference type="AlphaFoldDB" id="A0A150LCR8"/>
<evidence type="ECO:0000259" key="4">
    <source>
        <dbReference type="Pfam" id="PF03358"/>
    </source>
</evidence>
<dbReference type="PATRIC" id="fig|46224.3.peg.1614"/>
<dbReference type="EMBL" id="CP066701">
    <property type="protein sequence ID" value="QQX23616.1"/>
    <property type="molecule type" value="Genomic_DNA"/>
</dbReference>
<accession>A0A150LCR8</accession>
<keyword evidence="7" id="KW-1185">Reference proteome</keyword>
<dbReference type="OrthoDB" id="1643408at2"/>
<dbReference type="KEGG" id="hspo:JGZ69_11790"/>
<dbReference type="InterPro" id="IPR005025">
    <property type="entry name" value="FMN_Rdtase-like_dom"/>
</dbReference>
<sequence>MKLLGISGTISGERTRLVVEKILQSAKEQFPEIEIELLDLQKYDIQFCDGRNPSTYTGDTKTVIDIVSSADFYIIGTPIYQASMTGALKNLFDLVPVDAFSGKVIGFAATGGTYQHYLVIENQLKPIAGFFRSFVAPNYVYVHDTHFNSSNEIIDQNVIQRINGLAHQVVFMQKSLNHK</sequence>
<dbReference type="Proteomes" id="UP000075666">
    <property type="component" value="Unassembled WGS sequence"/>
</dbReference>
<dbReference type="Pfam" id="PF03358">
    <property type="entry name" value="FMN_red"/>
    <property type="match status" value="1"/>
</dbReference>